<dbReference type="RefSeq" id="WP_186281423.1">
    <property type="nucleotide sequence ID" value="NZ_JACMSF010000006.1"/>
</dbReference>
<evidence type="ECO:0000313" key="8">
    <source>
        <dbReference type="Proteomes" id="UP000584670"/>
    </source>
</evidence>
<accession>A0A7X1J0V1</accession>
<dbReference type="Pfam" id="PF02909">
    <property type="entry name" value="TetR_C_1"/>
    <property type="match status" value="1"/>
</dbReference>
<dbReference type="InterPro" id="IPR036271">
    <property type="entry name" value="Tet_transcr_reg_TetR-rel_C_sf"/>
</dbReference>
<gene>
    <name evidence="7" type="ORF">H4N64_08080</name>
</gene>
<dbReference type="Gene3D" id="1.10.10.60">
    <property type="entry name" value="Homeodomain-like"/>
    <property type="match status" value="1"/>
</dbReference>
<keyword evidence="1" id="KW-0805">Transcription regulation</keyword>
<evidence type="ECO:0000256" key="4">
    <source>
        <dbReference type="PROSITE-ProRule" id="PRU00335"/>
    </source>
</evidence>
<proteinExistence type="predicted"/>
<feature type="DNA-binding region" description="H-T-H motif" evidence="4">
    <location>
        <begin position="50"/>
        <end position="69"/>
    </location>
</feature>
<dbReference type="AlphaFoldDB" id="A0A7X1J0V1"/>
<feature type="region of interest" description="Disordered" evidence="5">
    <location>
        <begin position="1"/>
        <end position="28"/>
    </location>
</feature>
<keyword evidence="2 4" id="KW-0238">DNA-binding</keyword>
<evidence type="ECO:0000259" key="6">
    <source>
        <dbReference type="PROSITE" id="PS50977"/>
    </source>
</evidence>
<dbReference type="Proteomes" id="UP000584670">
    <property type="component" value="Unassembled WGS sequence"/>
</dbReference>
<evidence type="ECO:0000256" key="1">
    <source>
        <dbReference type="ARBA" id="ARBA00023015"/>
    </source>
</evidence>
<dbReference type="GO" id="GO:0003700">
    <property type="term" value="F:DNA-binding transcription factor activity"/>
    <property type="evidence" value="ECO:0007669"/>
    <property type="project" value="TreeGrafter"/>
</dbReference>
<dbReference type="PROSITE" id="PS50977">
    <property type="entry name" value="HTH_TETR_2"/>
    <property type="match status" value="1"/>
</dbReference>
<feature type="domain" description="HTH tetR-type" evidence="6">
    <location>
        <begin position="27"/>
        <end position="87"/>
    </location>
</feature>
<evidence type="ECO:0000256" key="5">
    <source>
        <dbReference type="SAM" id="MobiDB-lite"/>
    </source>
</evidence>
<reference evidence="7 8" key="1">
    <citation type="submission" date="2020-08" db="EMBL/GenBank/DDBJ databases">
        <title>Streptomyces sp. PSKA01 genome sequencing and assembly.</title>
        <authorList>
            <person name="Mandal S."/>
            <person name="Maiti P.K."/>
            <person name="Das P."/>
        </authorList>
    </citation>
    <scope>NUCLEOTIDE SEQUENCE [LARGE SCALE GENOMIC DNA]</scope>
    <source>
        <strain evidence="7 8">PSKA01</strain>
    </source>
</reference>
<dbReference type="InterPro" id="IPR001647">
    <property type="entry name" value="HTH_TetR"/>
</dbReference>
<comment type="caution">
    <text evidence="7">The sequence shown here is derived from an EMBL/GenBank/DDBJ whole genome shotgun (WGS) entry which is preliminary data.</text>
</comment>
<dbReference type="PANTHER" id="PTHR30055:SF151">
    <property type="entry name" value="TRANSCRIPTIONAL REGULATORY PROTEIN"/>
    <property type="match status" value="1"/>
</dbReference>
<dbReference type="SUPFAM" id="SSF46689">
    <property type="entry name" value="Homeodomain-like"/>
    <property type="match status" value="1"/>
</dbReference>
<dbReference type="Gene3D" id="1.10.357.10">
    <property type="entry name" value="Tetracycline Repressor, domain 2"/>
    <property type="match status" value="1"/>
</dbReference>
<dbReference type="PANTHER" id="PTHR30055">
    <property type="entry name" value="HTH-TYPE TRANSCRIPTIONAL REGULATOR RUTR"/>
    <property type="match status" value="1"/>
</dbReference>
<sequence>MAERKRGAAKTASVWLTPPVRQPGPPGLSRDRIVRTAVELLDAEGLQALSMRRVAARLGAGHMSLYWHVTTKGALLELALDEVFGEVVAPPEDLPWDEQLRALAGSLRAMFGRHRWAARLIGEYLNIGPNALRMTDTALRVMNGSGLAPDQTDSAAALVLEYVCGFATAETRMIENAATTERDGESAPDEGFAEVSDAVRSGLTEFASLRELAGRDIGTATQIRDRNFAFGLQCIIAGLRSLATPDQTST</sequence>
<dbReference type="InterPro" id="IPR050109">
    <property type="entry name" value="HTH-type_TetR-like_transc_reg"/>
</dbReference>
<evidence type="ECO:0000313" key="7">
    <source>
        <dbReference type="EMBL" id="MBC2901564.1"/>
    </source>
</evidence>
<protein>
    <submittedName>
        <fullName evidence="7">TetR/AcrR family transcriptional regulator</fullName>
    </submittedName>
</protein>
<evidence type="ECO:0000256" key="2">
    <source>
        <dbReference type="ARBA" id="ARBA00023125"/>
    </source>
</evidence>
<evidence type="ECO:0000256" key="3">
    <source>
        <dbReference type="ARBA" id="ARBA00023163"/>
    </source>
</evidence>
<dbReference type="SUPFAM" id="SSF48498">
    <property type="entry name" value="Tetracyclin repressor-like, C-terminal domain"/>
    <property type="match status" value="1"/>
</dbReference>
<dbReference type="GO" id="GO:0045892">
    <property type="term" value="P:negative regulation of DNA-templated transcription"/>
    <property type="evidence" value="ECO:0007669"/>
    <property type="project" value="InterPro"/>
</dbReference>
<name>A0A7X1J0V1_9ACTN</name>
<dbReference type="EMBL" id="JACMSF010000006">
    <property type="protein sequence ID" value="MBC2901564.1"/>
    <property type="molecule type" value="Genomic_DNA"/>
</dbReference>
<dbReference type="InterPro" id="IPR004111">
    <property type="entry name" value="Repressor_TetR_C"/>
</dbReference>
<keyword evidence="8" id="KW-1185">Reference proteome</keyword>
<dbReference type="GO" id="GO:0000976">
    <property type="term" value="F:transcription cis-regulatory region binding"/>
    <property type="evidence" value="ECO:0007669"/>
    <property type="project" value="TreeGrafter"/>
</dbReference>
<dbReference type="Pfam" id="PF00440">
    <property type="entry name" value="TetR_N"/>
    <property type="match status" value="1"/>
</dbReference>
<keyword evidence="3" id="KW-0804">Transcription</keyword>
<dbReference type="InterPro" id="IPR009057">
    <property type="entry name" value="Homeodomain-like_sf"/>
</dbReference>
<organism evidence="7 8">
    <name type="scientific">Streptomyces cupreus</name>
    <dbReference type="NCBI Taxonomy" id="2759956"/>
    <lineage>
        <taxon>Bacteria</taxon>
        <taxon>Bacillati</taxon>
        <taxon>Actinomycetota</taxon>
        <taxon>Actinomycetes</taxon>
        <taxon>Kitasatosporales</taxon>
        <taxon>Streptomycetaceae</taxon>
        <taxon>Streptomyces</taxon>
    </lineage>
</organism>